<dbReference type="PROSITE" id="PS50983">
    <property type="entry name" value="FE_B12_PBP"/>
    <property type="match status" value="1"/>
</dbReference>
<dbReference type="InterPro" id="IPR050902">
    <property type="entry name" value="ABC_Transporter_SBP"/>
</dbReference>
<reference evidence="2" key="2">
    <citation type="submission" date="2023-07" db="EMBL/GenBank/DDBJ databases">
        <authorList>
            <person name="Aydin F."/>
            <person name="Tarhane S."/>
            <person name="Saticioglu I.B."/>
            <person name="Karakaya E."/>
            <person name="Abay S."/>
            <person name="Guran O."/>
            <person name="Bozkurt E."/>
            <person name="Uzum N."/>
            <person name="Olgun K."/>
            <person name="Jablonski D."/>
        </authorList>
    </citation>
    <scope>NUCLEOTIDE SEQUENCE</scope>
    <source>
        <strain evidence="2">Faydin-H75</strain>
    </source>
</reference>
<name>A0AA90T581_9HELI</name>
<organism evidence="3 4">
    <name type="scientific">Helicobacter cappadocius</name>
    <dbReference type="NCBI Taxonomy" id="3063998"/>
    <lineage>
        <taxon>Bacteria</taxon>
        <taxon>Pseudomonadati</taxon>
        <taxon>Campylobacterota</taxon>
        <taxon>Epsilonproteobacteria</taxon>
        <taxon>Campylobacterales</taxon>
        <taxon>Helicobacteraceae</taxon>
        <taxon>Helicobacter</taxon>
    </lineage>
</organism>
<protein>
    <submittedName>
        <fullName evidence="3">ABC transporter substrate-binding protein</fullName>
    </submittedName>
</protein>
<reference evidence="2 4" key="3">
    <citation type="journal article" date="2024" name="Syst. Appl. Microbiol.">
        <title>Helicobacter cappadocius sp. nov., from lizards: The first psychrotrophic Helicobacter species.</title>
        <authorList>
            <person name="Aydin F."/>
            <person name="Tarhane S."/>
            <person name="Karakaya E."/>
            <person name="Abay S."/>
            <person name="Kayman T."/>
            <person name="Guran O."/>
            <person name="Bozkurt E."/>
            <person name="Uzum N."/>
            <person name="Avci A."/>
            <person name="Olgun K."/>
            <person name="Jablonski D."/>
            <person name="Guran C."/>
            <person name="Burcin Saticioglu I."/>
        </authorList>
    </citation>
    <scope>NUCLEOTIDE SEQUENCE [LARGE SCALE GENOMIC DNA]</scope>
    <source>
        <strain evidence="2">Faydin-H75</strain>
        <strain evidence="4">faydin-H76</strain>
    </source>
</reference>
<dbReference type="AlphaFoldDB" id="A0AA90T581"/>
<evidence type="ECO:0000313" key="3">
    <source>
        <dbReference type="EMBL" id="MDP2539138.1"/>
    </source>
</evidence>
<accession>A0AA90T581</accession>
<evidence type="ECO:0000313" key="2">
    <source>
        <dbReference type="EMBL" id="MDO7253214.1"/>
    </source>
</evidence>
<dbReference type="InterPro" id="IPR002491">
    <property type="entry name" value="ABC_transptr_periplasmic_BD"/>
</dbReference>
<dbReference type="EMBL" id="JAUPEV010000006">
    <property type="protein sequence ID" value="MDO7253214.1"/>
    <property type="molecule type" value="Genomic_DNA"/>
</dbReference>
<feature type="domain" description="Fe/B12 periplasmic-binding" evidence="1">
    <location>
        <begin position="36"/>
        <end position="296"/>
    </location>
</feature>
<dbReference type="RefSeq" id="WP_305517127.1">
    <property type="nucleotide sequence ID" value="NZ_JAUPEV010000006.1"/>
</dbReference>
<sequence>MKILVSPIFILTLSYASKEVEVKDYFGVQKISQPINRVIYLGSFAEVPAMLGDWDKVVGMASYGFKSDIVKLTAKNLKNIKELSDDHYAALNIEKLKSLSPDLIITYVGNPQAIEFAKKFGIEFLSFQDKTVQNVIDDISIQAKVLGEEVSSKPKIAKMQEILDFIRNKTQNISEKKRVIEIFHQPNEISGKNSLDSDILAKAGVENIGLKYIKNTRAQISLEKIVSENPDIIFIWWLSPYSPKDIINNPQFQTINAVKNKQVYKLPPIDIGGPRTPLISLFIALKAYPEAFKTTNINKILIDYYQSIFNLKPSEVNAFLWK</sequence>
<evidence type="ECO:0000259" key="1">
    <source>
        <dbReference type="PROSITE" id="PS50983"/>
    </source>
</evidence>
<evidence type="ECO:0000313" key="4">
    <source>
        <dbReference type="Proteomes" id="UP001177258"/>
    </source>
</evidence>
<reference evidence="3 5" key="1">
    <citation type="submission" date="2023-07" db="EMBL/GenBank/DDBJ databases">
        <title>Unpublished Manusciprt.</title>
        <authorList>
            <person name="Aydin F."/>
            <person name="Tarhane S."/>
            <person name="Saticioglu I.B."/>
            <person name="Karakaya E."/>
            <person name="Abay S."/>
            <person name="Guran O."/>
            <person name="Bozkurt E."/>
            <person name="Uzum N."/>
            <person name="Olgun K."/>
            <person name="Jablonski D."/>
        </authorList>
    </citation>
    <scope>NUCLEOTIDE SEQUENCE</scope>
    <source>
        <strain evidence="5">faydin-H75</strain>
        <strain evidence="3">Faydin-H76</strain>
    </source>
</reference>
<gene>
    <name evidence="2" type="ORF">Q5I04_04735</name>
    <name evidence="3" type="ORF">Q5I06_05050</name>
</gene>
<dbReference type="SUPFAM" id="SSF53807">
    <property type="entry name" value="Helical backbone' metal receptor"/>
    <property type="match status" value="1"/>
</dbReference>
<dbReference type="Gene3D" id="3.40.50.1980">
    <property type="entry name" value="Nitrogenase molybdenum iron protein domain"/>
    <property type="match status" value="2"/>
</dbReference>
<keyword evidence="5" id="KW-1185">Reference proteome</keyword>
<dbReference type="PANTHER" id="PTHR30535:SF33">
    <property type="entry name" value="PERIPLASMIC BINDING PROTEIN"/>
    <property type="match status" value="1"/>
</dbReference>
<dbReference type="Pfam" id="PF01497">
    <property type="entry name" value="Peripla_BP_2"/>
    <property type="match status" value="1"/>
</dbReference>
<dbReference type="Proteomes" id="UP001177258">
    <property type="component" value="Unassembled WGS sequence"/>
</dbReference>
<dbReference type="PANTHER" id="PTHR30535">
    <property type="entry name" value="VITAMIN B12-BINDING PROTEIN"/>
    <property type="match status" value="1"/>
</dbReference>
<dbReference type="EMBL" id="JAUYZK010000006">
    <property type="protein sequence ID" value="MDP2539138.1"/>
    <property type="molecule type" value="Genomic_DNA"/>
</dbReference>
<evidence type="ECO:0000313" key="5">
    <source>
        <dbReference type="Proteomes" id="UP001240777"/>
    </source>
</evidence>
<proteinExistence type="predicted"/>
<comment type="caution">
    <text evidence="3">The sequence shown here is derived from an EMBL/GenBank/DDBJ whole genome shotgun (WGS) entry which is preliminary data.</text>
</comment>
<dbReference type="Proteomes" id="UP001240777">
    <property type="component" value="Unassembled WGS sequence"/>
</dbReference>